<dbReference type="AlphaFoldDB" id="A0A6G0U6X7"/>
<protein>
    <submittedName>
        <fullName evidence="2">Uncharacterized protein</fullName>
    </submittedName>
</protein>
<sequence length="191" mass="21102">MEQRTTTITSIQQVAVELLEMSQRLQQVANAEASRDVTAAEQVRRMPTAQLRQEPEMWAAYIRGWEDRTAVFHRATSVNLTPAEADRSQSPRRPQPAGISLPISPIVPPPFPLMAAPAPRARTTVRHAPPAQTPTTTVSRTPAVPAPPAPTTRPVTLNAGQLWNQVGLQNIRKRGRPRTNPPSHNSTRRNQ</sequence>
<evidence type="ECO:0000313" key="2">
    <source>
        <dbReference type="EMBL" id="KAE9544530.1"/>
    </source>
</evidence>
<reference evidence="2 3" key="1">
    <citation type="submission" date="2019-08" db="EMBL/GenBank/DDBJ databases">
        <title>The genome of the soybean aphid Biotype 1, its phylome, world population structure and adaptation to the North American continent.</title>
        <authorList>
            <person name="Giordano R."/>
            <person name="Donthu R.K."/>
            <person name="Hernandez A.G."/>
            <person name="Wright C.L."/>
            <person name="Zimin A.V."/>
        </authorList>
    </citation>
    <scope>NUCLEOTIDE SEQUENCE [LARGE SCALE GENOMIC DNA]</scope>
    <source>
        <tissue evidence="2">Whole aphids</tissue>
    </source>
</reference>
<feature type="region of interest" description="Disordered" evidence="1">
    <location>
        <begin position="80"/>
        <end position="104"/>
    </location>
</feature>
<evidence type="ECO:0000256" key="1">
    <source>
        <dbReference type="SAM" id="MobiDB-lite"/>
    </source>
</evidence>
<comment type="caution">
    <text evidence="2">The sequence shown here is derived from an EMBL/GenBank/DDBJ whole genome shotgun (WGS) entry which is preliminary data.</text>
</comment>
<feature type="compositionally biased region" description="Low complexity" evidence="1">
    <location>
        <begin position="119"/>
        <end position="143"/>
    </location>
</feature>
<dbReference type="Proteomes" id="UP000475862">
    <property type="component" value="Unassembled WGS sequence"/>
</dbReference>
<evidence type="ECO:0000313" key="3">
    <source>
        <dbReference type="Proteomes" id="UP000475862"/>
    </source>
</evidence>
<organism evidence="2 3">
    <name type="scientific">Aphis glycines</name>
    <name type="common">Soybean aphid</name>
    <dbReference type="NCBI Taxonomy" id="307491"/>
    <lineage>
        <taxon>Eukaryota</taxon>
        <taxon>Metazoa</taxon>
        <taxon>Ecdysozoa</taxon>
        <taxon>Arthropoda</taxon>
        <taxon>Hexapoda</taxon>
        <taxon>Insecta</taxon>
        <taxon>Pterygota</taxon>
        <taxon>Neoptera</taxon>
        <taxon>Paraneoptera</taxon>
        <taxon>Hemiptera</taxon>
        <taxon>Sternorrhyncha</taxon>
        <taxon>Aphidomorpha</taxon>
        <taxon>Aphidoidea</taxon>
        <taxon>Aphididae</taxon>
        <taxon>Aphidini</taxon>
        <taxon>Aphis</taxon>
        <taxon>Aphis</taxon>
    </lineage>
</organism>
<keyword evidence="3" id="KW-1185">Reference proteome</keyword>
<feature type="region of interest" description="Disordered" evidence="1">
    <location>
        <begin position="119"/>
        <end position="191"/>
    </location>
</feature>
<proteinExistence type="predicted"/>
<accession>A0A6G0U6X7</accession>
<gene>
    <name evidence="2" type="ORF">AGLY_000071</name>
</gene>
<name>A0A6G0U6X7_APHGL</name>
<dbReference type="OrthoDB" id="6628769at2759"/>
<feature type="compositionally biased region" description="Polar residues" evidence="1">
    <location>
        <begin position="158"/>
        <end position="168"/>
    </location>
</feature>
<dbReference type="EMBL" id="VYZN01000001">
    <property type="protein sequence ID" value="KAE9544530.1"/>
    <property type="molecule type" value="Genomic_DNA"/>
</dbReference>